<dbReference type="Proteomes" id="UP000494256">
    <property type="component" value="Unassembled WGS sequence"/>
</dbReference>
<dbReference type="AlphaFoldDB" id="A0A8S0ZRH6"/>
<organism evidence="2 3">
    <name type="scientific">Arctia plantaginis</name>
    <name type="common">Wood tiger moth</name>
    <name type="synonym">Phalaena plantaginis</name>
    <dbReference type="NCBI Taxonomy" id="874455"/>
    <lineage>
        <taxon>Eukaryota</taxon>
        <taxon>Metazoa</taxon>
        <taxon>Ecdysozoa</taxon>
        <taxon>Arthropoda</taxon>
        <taxon>Hexapoda</taxon>
        <taxon>Insecta</taxon>
        <taxon>Pterygota</taxon>
        <taxon>Neoptera</taxon>
        <taxon>Endopterygota</taxon>
        <taxon>Lepidoptera</taxon>
        <taxon>Glossata</taxon>
        <taxon>Ditrysia</taxon>
        <taxon>Noctuoidea</taxon>
        <taxon>Erebidae</taxon>
        <taxon>Arctiinae</taxon>
        <taxon>Arctia</taxon>
    </lineage>
</organism>
<gene>
    <name evidence="2" type="ORF">APLA_LOCUS7156</name>
</gene>
<evidence type="ECO:0000313" key="2">
    <source>
        <dbReference type="EMBL" id="CAB3235947.1"/>
    </source>
</evidence>
<dbReference type="EMBL" id="CADEBD010000300">
    <property type="protein sequence ID" value="CAB3235947.1"/>
    <property type="molecule type" value="Genomic_DNA"/>
</dbReference>
<feature type="transmembrane region" description="Helical" evidence="1">
    <location>
        <begin position="6"/>
        <end position="27"/>
    </location>
</feature>
<proteinExistence type="predicted"/>
<evidence type="ECO:0000313" key="3">
    <source>
        <dbReference type="Proteomes" id="UP000494256"/>
    </source>
</evidence>
<name>A0A8S0ZRH6_ARCPL</name>
<keyword evidence="1" id="KW-1133">Transmembrane helix</keyword>
<keyword evidence="1" id="KW-0472">Membrane</keyword>
<protein>
    <submittedName>
        <fullName evidence="2">Uncharacterized protein</fullName>
    </submittedName>
</protein>
<accession>A0A8S0ZRH6</accession>
<evidence type="ECO:0000256" key="1">
    <source>
        <dbReference type="SAM" id="Phobius"/>
    </source>
</evidence>
<reference evidence="2 3" key="1">
    <citation type="submission" date="2020-04" db="EMBL/GenBank/DDBJ databases">
        <authorList>
            <person name="Wallbank WR R."/>
            <person name="Pardo Diaz C."/>
            <person name="Kozak K."/>
            <person name="Martin S."/>
            <person name="Jiggins C."/>
            <person name="Moest M."/>
            <person name="Warren A I."/>
            <person name="Byers J.R.P. K."/>
            <person name="Montejo-Kovacevich G."/>
            <person name="Yen C E."/>
        </authorList>
    </citation>
    <scope>NUCLEOTIDE SEQUENCE [LARGE SCALE GENOMIC DNA]</scope>
</reference>
<dbReference type="OrthoDB" id="194386at2759"/>
<sequence length="78" mass="8834">MGSRIIIAFITPYGSCILRLIVSLRGWSKFSQRFRRQILHSVSTRIRSSCIHISSPYNSLVNPKISKYTAAVNYACAK</sequence>
<comment type="caution">
    <text evidence="2">The sequence shown here is derived from an EMBL/GenBank/DDBJ whole genome shotgun (WGS) entry which is preliminary data.</text>
</comment>
<keyword evidence="1" id="KW-0812">Transmembrane</keyword>